<gene>
    <name evidence="1" type="ORF">HICCMSTLAB_LOCUS64</name>
</gene>
<feature type="non-terminal residue" evidence="1">
    <location>
        <position position="1"/>
    </location>
</feature>
<accession>A0A8J2E095</accession>
<dbReference type="EMBL" id="CAJNRD030000496">
    <property type="protein sequence ID" value="CAG5071462.1"/>
    <property type="molecule type" value="Genomic_DNA"/>
</dbReference>
<keyword evidence="2" id="KW-1185">Reference proteome</keyword>
<reference evidence="1" key="1">
    <citation type="submission" date="2021-04" db="EMBL/GenBank/DDBJ databases">
        <authorList>
            <person name="Chebbi M.A.C M."/>
        </authorList>
    </citation>
    <scope>NUCLEOTIDE SEQUENCE</scope>
</reference>
<sequence>GVGLGGKKGEGYSKKKVIGNRGEKSTYKICFWNVAGVKNKEEDFWLWLRNWDIVVLFETWVNNKKWLDVRESWEKGFRWDIQEAVIPKGRGRASGGVLFGVKDGIEIGQRGKWDVDGWVELEIKFGVKWWWVVGMYINGDLNRKKELLSRWLDETWDKDVIIGGDVYARTGSLGGFKAVGVGIEGNSRKSKDKVINKDGKDLPPQKKIRIFSSFVRLFYVPRKGSLLYPFEDIISIYCILWGHLHSLGSVPELFFVLIYVYFGDMSLNHTFAVTDISRTYLQNMPFMDPML</sequence>
<organism evidence="1 2">
    <name type="scientific">Cotesia congregata</name>
    <name type="common">Parasitoid wasp</name>
    <name type="synonym">Apanteles congregatus</name>
    <dbReference type="NCBI Taxonomy" id="51543"/>
    <lineage>
        <taxon>Eukaryota</taxon>
        <taxon>Metazoa</taxon>
        <taxon>Ecdysozoa</taxon>
        <taxon>Arthropoda</taxon>
        <taxon>Hexapoda</taxon>
        <taxon>Insecta</taxon>
        <taxon>Pterygota</taxon>
        <taxon>Neoptera</taxon>
        <taxon>Endopterygota</taxon>
        <taxon>Hymenoptera</taxon>
        <taxon>Apocrita</taxon>
        <taxon>Ichneumonoidea</taxon>
        <taxon>Braconidae</taxon>
        <taxon>Microgastrinae</taxon>
        <taxon>Cotesia</taxon>
    </lineage>
</organism>
<proteinExistence type="predicted"/>
<name>A0A8J2E095_COTCN</name>
<dbReference type="SUPFAM" id="SSF56219">
    <property type="entry name" value="DNase I-like"/>
    <property type="match status" value="1"/>
</dbReference>
<dbReference type="AlphaFoldDB" id="A0A8J2E095"/>
<dbReference type="InterPro" id="IPR036691">
    <property type="entry name" value="Endo/exonu/phosph_ase_sf"/>
</dbReference>
<evidence type="ECO:0000313" key="2">
    <source>
        <dbReference type="Proteomes" id="UP000786811"/>
    </source>
</evidence>
<dbReference type="Proteomes" id="UP000786811">
    <property type="component" value="Unassembled WGS sequence"/>
</dbReference>
<evidence type="ECO:0000313" key="1">
    <source>
        <dbReference type="EMBL" id="CAG5071462.1"/>
    </source>
</evidence>
<protein>
    <recommendedName>
        <fullName evidence="3">Endonuclease/exonuclease/phosphatase domain-containing protein</fullName>
    </recommendedName>
</protein>
<dbReference type="OrthoDB" id="7701337at2759"/>
<dbReference type="Gene3D" id="3.60.10.10">
    <property type="entry name" value="Endonuclease/exonuclease/phosphatase"/>
    <property type="match status" value="1"/>
</dbReference>
<comment type="caution">
    <text evidence="1">The sequence shown here is derived from an EMBL/GenBank/DDBJ whole genome shotgun (WGS) entry which is preliminary data.</text>
</comment>
<evidence type="ECO:0008006" key="3">
    <source>
        <dbReference type="Google" id="ProtNLM"/>
    </source>
</evidence>